<evidence type="ECO:0000259" key="2">
    <source>
        <dbReference type="Pfam" id="PF24598"/>
    </source>
</evidence>
<comment type="caution">
    <text evidence="3">The sequence shown here is derived from an EMBL/GenBank/DDBJ whole genome shotgun (WGS) entry which is preliminary data.</text>
</comment>
<dbReference type="GO" id="GO:0005829">
    <property type="term" value="C:cytosol"/>
    <property type="evidence" value="ECO:0007669"/>
    <property type="project" value="GOC"/>
</dbReference>
<accession>A0AAN7STC8</accession>
<dbReference type="InterPro" id="IPR056457">
    <property type="entry name" value="DOP1_C"/>
</dbReference>
<dbReference type="Pfam" id="PF24597">
    <property type="entry name" value="TPR_DOP1_M"/>
    <property type="match status" value="1"/>
</dbReference>
<evidence type="ECO:0008006" key="5">
    <source>
        <dbReference type="Google" id="ProtNLM"/>
    </source>
</evidence>
<keyword evidence="4" id="KW-1185">Reference proteome</keyword>
<evidence type="ECO:0000259" key="1">
    <source>
        <dbReference type="Pfam" id="PF24597"/>
    </source>
</evidence>
<evidence type="ECO:0000313" key="3">
    <source>
        <dbReference type="EMBL" id="KAK5080959.1"/>
    </source>
</evidence>
<reference evidence="3 4" key="1">
    <citation type="submission" date="2023-08" db="EMBL/GenBank/DDBJ databases">
        <title>Black Yeasts Isolated from many extreme environments.</title>
        <authorList>
            <person name="Coleine C."/>
            <person name="Stajich J.E."/>
            <person name="Selbmann L."/>
        </authorList>
    </citation>
    <scope>NUCLEOTIDE SEQUENCE [LARGE SCALE GENOMIC DNA]</scope>
    <source>
        <strain evidence="3 4">CCFEE 5910</strain>
    </source>
</reference>
<dbReference type="InterPro" id="IPR040314">
    <property type="entry name" value="DOP1"/>
</dbReference>
<dbReference type="EMBL" id="JAVRRJ010000011">
    <property type="protein sequence ID" value="KAK5080959.1"/>
    <property type="molecule type" value="Genomic_DNA"/>
</dbReference>
<feature type="domain" description="DOP1-like C-terminal" evidence="2">
    <location>
        <begin position="811"/>
        <end position="1235"/>
    </location>
</feature>
<dbReference type="GO" id="GO:0006895">
    <property type="term" value="P:Golgi to endosome transport"/>
    <property type="evidence" value="ECO:0007669"/>
    <property type="project" value="InterPro"/>
</dbReference>
<dbReference type="InterPro" id="IPR056458">
    <property type="entry name" value="TPR_DOP1_M"/>
</dbReference>
<dbReference type="GO" id="GO:0005768">
    <property type="term" value="C:endosome"/>
    <property type="evidence" value="ECO:0007669"/>
    <property type="project" value="TreeGrafter"/>
</dbReference>
<dbReference type="Proteomes" id="UP001309876">
    <property type="component" value="Unassembled WGS sequence"/>
</dbReference>
<organism evidence="3 4">
    <name type="scientific">Lithohypha guttulata</name>
    <dbReference type="NCBI Taxonomy" id="1690604"/>
    <lineage>
        <taxon>Eukaryota</taxon>
        <taxon>Fungi</taxon>
        <taxon>Dikarya</taxon>
        <taxon>Ascomycota</taxon>
        <taxon>Pezizomycotina</taxon>
        <taxon>Eurotiomycetes</taxon>
        <taxon>Chaetothyriomycetidae</taxon>
        <taxon>Chaetothyriales</taxon>
        <taxon>Trichomeriaceae</taxon>
        <taxon>Lithohypha</taxon>
    </lineage>
</organism>
<evidence type="ECO:0000313" key="4">
    <source>
        <dbReference type="Proteomes" id="UP001309876"/>
    </source>
</evidence>
<gene>
    <name evidence="3" type="ORF">LTR05_008276</name>
</gene>
<sequence>MGLNRRLWAWLTDIDSKTPETSTSPMSPVTTQTTLSNDYFLSFGLPSIVRAVQAMLSEPSAHPGPRTIPFRVMLSLMDKWEIGGAIAKASFLSAMESLMKYQSTAPSQTAFDEVFRSANAFFDAIESTTMFSCLSELLHLKRIELISFIVANFSIEQADRVHLHTAALGIELMQTLESQQIDSQAISALLNNLLAIVPLASFVGSDSKTSEVAVRLLGLISDAICRFLELPFVDSTLSNLCVSFEYAAMLSPIRSTIEASGLLPKLCSRVRHINDNDKCSFTIVETISRVVSSLLLRGNDLNTSIQQEILNSVPDLTYHLWDFLQTQTPQHHVAAAENIWRLHDLTFEEEVVDSSILKILIRELSQTNIERFGVLYHHSKTVKRAAEESIPSMLRRPALLILDNTLGAERGEDGVQWLLSLPSSAAIFKSIFEDDLTQAQNLSLALQRVHKLIRIVRLSHEHWRAFSSSPDLIQTQDFCLSLIDSKDQIRTNLQNEAFLLLRALYDSDTGNTPPEKLVVLLADKLGQKDADSHSQEAVLNTLLAILTDKTTLPSSMVHVLLQGLSSVPADDRLDKWITLLCNFLPNHQSLLPSLLKATSSFCKRIEQVFGELQSLFDHKIGTSLAKSPDRSIANLLSGLEYVLARAHQQVFHLDAPQGQPTNGTNQETAPSRAQSNNRLTVILCMQDAVRVCANLWAWKSNPRVDTVKTIATDAKSFQYTSTKLRSRSRKILENLIVAEPQECLETLVGIWVGEAQGAILDLLQTLNGARPRIMLPAVFNAISTRTNPAPLMPRQKSTASIQIGEAELVTFLIEYTSALEDDMLEEIWSDCATFLREVLGNPMPHRQILLKMLRFCAVLSQKMENTSFSEGSRMHKEFADICARLFTAIFTIKPSGFDGQNNNEKKVATNRLNTVYGAIATHITTPALHSRVFPTNLVIEHLEVMQIMSTSTSISKVWRKDILDSFNNPRFFQSSIGLVGPGWLPILKQLQVTEKTLLLDSLNHIAPPAAAGLVLGIGASAARAEADKKTQLELRRASTLMMSTEVDSALPQLQQIFQKIEELLSATPESSPSLATRGDLYLLIRVLLLKTNASNLTLLWPILDVELRSLCKDILAGPESKYTAYSRLQGAKLLDLLLLLRPDEFQLHEWLFVTDTIDAIYPSHDTQQVAYADEIASVLNAADVHLEPLTPVPSARKTRRPWLYGDESRNVKDVDALLAGFFGQLSIRAFEDLYSLQVVDEEAAKEDVLKDIFMDVGA</sequence>
<proteinExistence type="predicted"/>
<dbReference type="Pfam" id="PF24598">
    <property type="entry name" value="DOP1_C"/>
    <property type="match status" value="1"/>
</dbReference>
<dbReference type="AlphaFoldDB" id="A0AAN7STC8"/>
<dbReference type="PANTHER" id="PTHR14042:SF24">
    <property type="entry name" value="PROTEIN DOPEY-1 HOMOLOG"/>
    <property type="match status" value="1"/>
</dbReference>
<name>A0AAN7STC8_9EURO</name>
<dbReference type="GO" id="GO:0005802">
    <property type="term" value="C:trans-Golgi network"/>
    <property type="evidence" value="ECO:0007669"/>
    <property type="project" value="TreeGrafter"/>
</dbReference>
<protein>
    <recommendedName>
        <fullName evidence="5">Dopey N-terminal domain-containing protein</fullName>
    </recommendedName>
</protein>
<dbReference type="PANTHER" id="PTHR14042">
    <property type="entry name" value="DOPEY-RELATED"/>
    <property type="match status" value="1"/>
</dbReference>
<feature type="domain" description="DOP1-like middle TPR" evidence="1">
    <location>
        <begin position="39"/>
        <end position="209"/>
    </location>
</feature>